<feature type="transmembrane region" description="Helical" evidence="1">
    <location>
        <begin position="89"/>
        <end position="112"/>
    </location>
</feature>
<keyword evidence="1" id="KW-0812">Transmembrane</keyword>
<proteinExistence type="predicted"/>
<keyword evidence="3" id="KW-1185">Reference proteome</keyword>
<reference evidence="2 3" key="1">
    <citation type="submission" date="2017-05" db="EMBL/GenBank/DDBJ databases">
        <authorList>
            <person name="Varghese N."/>
            <person name="Submissions S."/>
        </authorList>
    </citation>
    <scope>NUCLEOTIDE SEQUENCE [LARGE SCALE GENOMIC DNA]</scope>
    <source>
        <strain evidence="2 3">DSM 27040</strain>
    </source>
</reference>
<evidence type="ECO:0000256" key="1">
    <source>
        <dbReference type="SAM" id="Phobius"/>
    </source>
</evidence>
<feature type="transmembrane region" description="Helical" evidence="1">
    <location>
        <begin position="159"/>
        <end position="179"/>
    </location>
</feature>
<dbReference type="RefSeq" id="WP_142534751.1">
    <property type="nucleotide sequence ID" value="NZ_FXTB01000015.1"/>
</dbReference>
<gene>
    <name evidence="2" type="ORF">SAMN06265379_11520</name>
</gene>
<dbReference type="EMBL" id="FXTB01000015">
    <property type="protein sequence ID" value="SMO91814.1"/>
    <property type="molecule type" value="Genomic_DNA"/>
</dbReference>
<name>A0A521F6V6_SACCC</name>
<accession>A0A521F6V6</accession>
<keyword evidence="1" id="KW-1133">Transmembrane helix</keyword>
<protein>
    <submittedName>
        <fullName evidence="2">Uncharacterized protein</fullName>
    </submittedName>
</protein>
<keyword evidence="1" id="KW-0472">Membrane</keyword>
<feature type="transmembrane region" description="Helical" evidence="1">
    <location>
        <begin position="46"/>
        <end position="69"/>
    </location>
</feature>
<evidence type="ECO:0000313" key="3">
    <source>
        <dbReference type="Proteomes" id="UP000319040"/>
    </source>
</evidence>
<feature type="transmembrane region" description="Helical" evidence="1">
    <location>
        <begin position="124"/>
        <end position="143"/>
    </location>
</feature>
<sequence>MDYKLEAYSIVGIIILIAGLLRLYLYYKKFNISILSFIAPGEITTIFFDNLLYFFCFTGLNVLIITFFYDGILNQISAYTDLNFWNRLHQIGFFNISKLISVVIFIIILFLIYKWSSKIYFYEYVLWTLLILIAMYLNPLIIIETEILLLINKIELSQLSLFFLIASFNLIAFASFSGLNEAYKVKKKNYYLNVELNIQDIGIIVSSKSKYFIGKTNRFVFIYTSEKEETEVIPIDSIISMKFVNRKN</sequence>
<dbReference type="AlphaFoldDB" id="A0A521F6V6"/>
<evidence type="ECO:0000313" key="2">
    <source>
        <dbReference type="EMBL" id="SMO91814.1"/>
    </source>
</evidence>
<organism evidence="2 3">
    <name type="scientific">Saccharicrinis carchari</name>
    <dbReference type="NCBI Taxonomy" id="1168039"/>
    <lineage>
        <taxon>Bacteria</taxon>
        <taxon>Pseudomonadati</taxon>
        <taxon>Bacteroidota</taxon>
        <taxon>Bacteroidia</taxon>
        <taxon>Marinilabiliales</taxon>
        <taxon>Marinilabiliaceae</taxon>
        <taxon>Saccharicrinis</taxon>
    </lineage>
</organism>
<feature type="transmembrane region" description="Helical" evidence="1">
    <location>
        <begin position="6"/>
        <end position="25"/>
    </location>
</feature>
<dbReference type="Proteomes" id="UP000319040">
    <property type="component" value="Unassembled WGS sequence"/>
</dbReference>